<protein>
    <submittedName>
        <fullName evidence="5">Glycosyltransferase family 4 protein</fullName>
    </submittedName>
</protein>
<keyword evidence="1" id="KW-0328">Glycosyltransferase</keyword>
<proteinExistence type="predicted"/>
<dbReference type="PANTHER" id="PTHR12526">
    <property type="entry name" value="GLYCOSYLTRANSFERASE"/>
    <property type="match status" value="1"/>
</dbReference>
<reference evidence="5" key="1">
    <citation type="submission" date="2021-05" db="EMBL/GenBank/DDBJ databases">
        <authorList>
            <person name="Pietrasiak N."/>
            <person name="Ward R."/>
            <person name="Stajich J.E."/>
            <person name="Kurbessoian T."/>
        </authorList>
    </citation>
    <scope>NUCLEOTIDE SEQUENCE</scope>
    <source>
        <strain evidence="5">HA4357-MV3</strain>
    </source>
</reference>
<evidence type="ECO:0000313" key="5">
    <source>
        <dbReference type="EMBL" id="MBW4432881.1"/>
    </source>
</evidence>
<evidence type="ECO:0000313" key="6">
    <source>
        <dbReference type="Proteomes" id="UP000813215"/>
    </source>
</evidence>
<gene>
    <name evidence="5" type="ORF">KME28_14415</name>
</gene>
<dbReference type="InterPro" id="IPR028098">
    <property type="entry name" value="Glyco_trans_4-like_N"/>
</dbReference>
<keyword evidence="2" id="KW-0808">Transferase</keyword>
<dbReference type="InterPro" id="IPR001296">
    <property type="entry name" value="Glyco_trans_1"/>
</dbReference>
<evidence type="ECO:0000256" key="1">
    <source>
        <dbReference type="ARBA" id="ARBA00022676"/>
    </source>
</evidence>
<dbReference type="Pfam" id="PF00534">
    <property type="entry name" value="Glycos_transf_1"/>
    <property type="match status" value="1"/>
</dbReference>
<dbReference type="SUPFAM" id="SSF53756">
    <property type="entry name" value="UDP-Glycosyltransferase/glycogen phosphorylase"/>
    <property type="match status" value="1"/>
</dbReference>
<dbReference type="Proteomes" id="UP000813215">
    <property type="component" value="Unassembled WGS sequence"/>
</dbReference>
<dbReference type="GO" id="GO:0016757">
    <property type="term" value="F:glycosyltransferase activity"/>
    <property type="evidence" value="ECO:0007669"/>
    <property type="project" value="UniProtKB-KW"/>
</dbReference>
<dbReference type="EMBL" id="JAHHHW010000094">
    <property type="protein sequence ID" value="MBW4432881.1"/>
    <property type="molecule type" value="Genomic_DNA"/>
</dbReference>
<feature type="domain" description="Glycosyltransferase subfamily 4-like N-terminal" evidence="4">
    <location>
        <begin position="5"/>
        <end position="138"/>
    </location>
</feature>
<dbReference type="Pfam" id="PF13477">
    <property type="entry name" value="Glyco_trans_4_2"/>
    <property type="match status" value="1"/>
</dbReference>
<evidence type="ECO:0000259" key="3">
    <source>
        <dbReference type="Pfam" id="PF00534"/>
    </source>
</evidence>
<dbReference type="Gene3D" id="3.40.50.2000">
    <property type="entry name" value="Glycogen Phosphorylase B"/>
    <property type="match status" value="2"/>
</dbReference>
<reference evidence="5" key="2">
    <citation type="journal article" date="2022" name="Microbiol. Resour. Announc.">
        <title>Metagenome Sequencing to Explore Phylogenomics of Terrestrial Cyanobacteria.</title>
        <authorList>
            <person name="Ward R.D."/>
            <person name="Stajich J.E."/>
            <person name="Johansen J.R."/>
            <person name="Huntemann M."/>
            <person name="Clum A."/>
            <person name="Foster B."/>
            <person name="Foster B."/>
            <person name="Roux S."/>
            <person name="Palaniappan K."/>
            <person name="Varghese N."/>
            <person name="Mukherjee S."/>
            <person name="Reddy T.B.K."/>
            <person name="Daum C."/>
            <person name="Copeland A."/>
            <person name="Chen I.A."/>
            <person name="Ivanova N.N."/>
            <person name="Kyrpides N.C."/>
            <person name="Shapiro N."/>
            <person name="Eloe-Fadrosh E.A."/>
            <person name="Pietrasiak N."/>
        </authorList>
    </citation>
    <scope>NUCLEOTIDE SEQUENCE</scope>
    <source>
        <strain evidence="5">HA4357-MV3</strain>
    </source>
</reference>
<accession>A0A9E3LTA9</accession>
<comment type="caution">
    <text evidence="5">The sequence shown here is derived from an EMBL/GenBank/DDBJ whole genome shotgun (WGS) entry which is preliminary data.</text>
</comment>
<name>A0A9E3LTA9_9NOST</name>
<dbReference type="CDD" id="cd03808">
    <property type="entry name" value="GT4_CapM-like"/>
    <property type="match status" value="1"/>
</dbReference>
<evidence type="ECO:0000259" key="4">
    <source>
        <dbReference type="Pfam" id="PF13477"/>
    </source>
</evidence>
<evidence type="ECO:0000256" key="2">
    <source>
        <dbReference type="ARBA" id="ARBA00022679"/>
    </source>
</evidence>
<feature type="domain" description="Glycosyl transferase family 1" evidence="3">
    <location>
        <begin position="191"/>
        <end position="359"/>
    </location>
</feature>
<dbReference type="AlphaFoldDB" id="A0A9E3LTA9"/>
<dbReference type="PANTHER" id="PTHR12526:SF510">
    <property type="entry name" value="D-INOSITOL 3-PHOSPHATE GLYCOSYLTRANSFERASE"/>
    <property type="match status" value="1"/>
</dbReference>
<organism evidence="5 6">
    <name type="scientific">Pelatocladus maniniholoensis HA4357-MV3</name>
    <dbReference type="NCBI Taxonomy" id="1117104"/>
    <lineage>
        <taxon>Bacteria</taxon>
        <taxon>Bacillati</taxon>
        <taxon>Cyanobacteriota</taxon>
        <taxon>Cyanophyceae</taxon>
        <taxon>Nostocales</taxon>
        <taxon>Nostocaceae</taxon>
        <taxon>Pelatocladus</taxon>
    </lineage>
</organism>
<sequence>MKILHICAIGATVETLLKPQIDYFLSRNLLVEIACSPGIEMERLQQEGYVIHPIQIDRQISPLLNIRTIYQLAQLMRQNQYDLVHVHTPIAAVLGRIAAKLVGVKRIVYTAHGFPFYEQSSFLQYWFYFTVEKIAALLTDLIFTLNYEDIRTARKKGLCPPEKIVYLGNGVDINRFQCDRLSKSNQAQLKESLGIPANTNLIVGTIGRLTRKKGSEYLIEAAAWLLPKFPNLHILVIGSQLIGDPDPFHTELIERIHTLGIEEHVTLTGQRTDIPELLGLLDIFALPTFHNEGLPRSILEAMAMALPVVTTDIRGCREAVVHGKTGLIVPSHDSEKLAAALEILLSNPDQRTAYGQAGRWRLESQYDERFVFQRLCEFYRKLGIVLPTFDLAIQNSKSKIG</sequence>